<dbReference type="OrthoDB" id="3687641at2759"/>
<comment type="caution">
    <text evidence="12">The sequence shown here is derived from an EMBL/GenBank/DDBJ whole genome shotgun (WGS) entry which is preliminary data.</text>
</comment>
<feature type="transmembrane region" description="Helical" evidence="11">
    <location>
        <begin position="47"/>
        <end position="71"/>
    </location>
</feature>
<organism evidence="12 13">
    <name type="scientific">Gnomoniopsis smithogilvyi</name>
    <dbReference type="NCBI Taxonomy" id="1191159"/>
    <lineage>
        <taxon>Eukaryota</taxon>
        <taxon>Fungi</taxon>
        <taxon>Dikarya</taxon>
        <taxon>Ascomycota</taxon>
        <taxon>Pezizomycotina</taxon>
        <taxon>Sordariomycetes</taxon>
        <taxon>Sordariomycetidae</taxon>
        <taxon>Diaporthales</taxon>
        <taxon>Gnomoniaceae</taxon>
        <taxon>Gnomoniopsis</taxon>
    </lineage>
</organism>
<dbReference type="AlphaFoldDB" id="A0A9W9CXM2"/>
<comment type="pathway">
    <text evidence="2">Mycotoxin biosynthesis.</text>
</comment>
<proteinExistence type="inferred from homology"/>
<dbReference type="PANTHER" id="PTHR33365:SF4">
    <property type="entry name" value="CYCLOCHLOROTINE BIOSYNTHESIS PROTEIN O"/>
    <property type="match status" value="1"/>
</dbReference>
<evidence type="ECO:0000256" key="10">
    <source>
        <dbReference type="SAM" id="MobiDB-lite"/>
    </source>
</evidence>
<keyword evidence="7 11" id="KW-0472">Membrane</keyword>
<dbReference type="GO" id="GO:0043386">
    <property type="term" value="P:mycotoxin biosynthetic process"/>
    <property type="evidence" value="ECO:0007669"/>
    <property type="project" value="InterPro"/>
</dbReference>
<evidence type="ECO:0000256" key="9">
    <source>
        <dbReference type="ARBA" id="ARBA00035112"/>
    </source>
</evidence>
<feature type="region of interest" description="Disordered" evidence="10">
    <location>
        <begin position="1"/>
        <end position="39"/>
    </location>
</feature>
<evidence type="ECO:0000256" key="5">
    <source>
        <dbReference type="ARBA" id="ARBA00023002"/>
    </source>
</evidence>
<evidence type="ECO:0000256" key="4">
    <source>
        <dbReference type="ARBA" id="ARBA00022989"/>
    </source>
</evidence>
<name>A0A9W9CXM2_9PEZI</name>
<dbReference type="GO" id="GO:0016491">
    <property type="term" value="F:oxidoreductase activity"/>
    <property type="evidence" value="ECO:0007669"/>
    <property type="project" value="UniProtKB-KW"/>
</dbReference>
<dbReference type="Proteomes" id="UP001140453">
    <property type="component" value="Unassembled WGS sequence"/>
</dbReference>
<keyword evidence="13" id="KW-1185">Reference proteome</keyword>
<comment type="similarity">
    <text evidence="9">Belongs to the ustYa family.</text>
</comment>
<evidence type="ECO:0000313" key="12">
    <source>
        <dbReference type="EMBL" id="KAJ4393190.1"/>
    </source>
</evidence>
<protein>
    <submittedName>
        <fullName evidence="12">Uncharacterized protein</fullName>
    </submittedName>
</protein>
<dbReference type="PANTHER" id="PTHR33365">
    <property type="entry name" value="YALI0B05434P"/>
    <property type="match status" value="1"/>
</dbReference>
<evidence type="ECO:0000256" key="6">
    <source>
        <dbReference type="ARBA" id="ARBA00023026"/>
    </source>
</evidence>
<evidence type="ECO:0000256" key="3">
    <source>
        <dbReference type="ARBA" id="ARBA00022692"/>
    </source>
</evidence>
<accession>A0A9W9CXM2</accession>
<dbReference type="InterPro" id="IPR021765">
    <property type="entry name" value="UstYa-like"/>
</dbReference>
<evidence type="ECO:0000256" key="8">
    <source>
        <dbReference type="ARBA" id="ARBA00023180"/>
    </source>
</evidence>
<keyword evidence="4 11" id="KW-1133">Transmembrane helix</keyword>
<evidence type="ECO:0000256" key="7">
    <source>
        <dbReference type="ARBA" id="ARBA00023136"/>
    </source>
</evidence>
<reference evidence="12" key="1">
    <citation type="submission" date="2022-10" db="EMBL/GenBank/DDBJ databases">
        <title>Tapping the CABI collections for fungal endophytes: first genome assemblies for Collariella, Neodidymelliopsis, Ascochyta clinopodiicola, Didymella pomorum, Didymosphaeria variabile, Neocosmospora piperis and Neocucurbitaria cava.</title>
        <authorList>
            <person name="Hill R."/>
        </authorList>
    </citation>
    <scope>NUCLEOTIDE SEQUENCE</scope>
    <source>
        <strain evidence="12">IMI 355082</strain>
    </source>
</reference>
<evidence type="ECO:0000256" key="2">
    <source>
        <dbReference type="ARBA" id="ARBA00004685"/>
    </source>
</evidence>
<gene>
    <name evidence="12" type="ORF">N0V93_002398</name>
</gene>
<keyword evidence="8" id="KW-0325">Glycoprotein</keyword>
<evidence type="ECO:0000313" key="13">
    <source>
        <dbReference type="Proteomes" id="UP001140453"/>
    </source>
</evidence>
<sequence length="286" mass="33028">MSSAPRYHEVPAEGDSEKGETGHFLSEPQQTTDTHHRQRQLYRSRNGGFPILGLIAAFCLGSLSTATIGYFQSGTPSTTFGLYETGWIEEKLIPPETIRIEQRQFKSPVDFELDGHEFLIVEPDEKIYVGDSWDEIDRNWEELLWGRYFSISEDEAKSLWPDKYLEYVDPIKSGWTGGFDVFHQLHCLNQIRQALHRDIYPEIPIHGAVHTEHCINHLRQAIMCWGTTTVIPTKYYPGYKSLYVKTDAVHTCRAFDPIREYTKERFNGSLFVSRPSGWVDDEKNAF</sequence>
<evidence type="ECO:0000256" key="1">
    <source>
        <dbReference type="ARBA" id="ARBA00004167"/>
    </source>
</evidence>
<comment type="subcellular location">
    <subcellularLocation>
        <location evidence="1">Membrane</location>
        <topology evidence="1">Single-pass membrane protein</topology>
    </subcellularLocation>
</comment>
<evidence type="ECO:0000256" key="11">
    <source>
        <dbReference type="SAM" id="Phobius"/>
    </source>
</evidence>
<dbReference type="GO" id="GO:0016020">
    <property type="term" value="C:membrane"/>
    <property type="evidence" value="ECO:0007669"/>
    <property type="project" value="UniProtKB-SubCell"/>
</dbReference>
<dbReference type="Pfam" id="PF11807">
    <property type="entry name" value="UstYa"/>
    <property type="match status" value="1"/>
</dbReference>
<keyword evidence="3 11" id="KW-0812">Transmembrane</keyword>
<dbReference type="EMBL" id="JAPEVB010000002">
    <property type="protein sequence ID" value="KAJ4393190.1"/>
    <property type="molecule type" value="Genomic_DNA"/>
</dbReference>
<keyword evidence="6" id="KW-0843">Virulence</keyword>
<keyword evidence="5" id="KW-0560">Oxidoreductase</keyword>
<feature type="compositionally biased region" description="Basic and acidic residues" evidence="10">
    <location>
        <begin position="1"/>
        <end position="21"/>
    </location>
</feature>